<comment type="caution">
    <text evidence="10">The sequence shown here is derived from an EMBL/GenBank/DDBJ whole genome shotgun (WGS) entry which is preliminary data.</text>
</comment>
<evidence type="ECO:0000256" key="3">
    <source>
        <dbReference type="ARBA" id="ARBA00023122"/>
    </source>
</evidence>
<dbReference type="SUPFAM" id="SSF54631">
    <property type="entry name" value="CBS-domain pair"/>
    <property type="match status" value="2"/>
</dbReference>
<dbReference type="CDD" id="cd04641">
    <property type="entry name" value="CBS_euAMPK_gamma-like_repeat2"/>
    <property type="match status" value="1"/>
</dbReference>
<dbReference type="InterPro" id="IPR046342">
    <property type="entry name" value="CBS_dom_sf"/>
</dbReference>
<dbReference type="GO" id="GO:0031588">
    <property type="term" value="C:nucleotide-activated protein kinase complex"/>
    <property type="evidence" value="ECO:0007669"/>
    <property type="project" value="TreeGrafter"/>
</dbReference>
<dbReference type="GO" id="GO:0016301">
    <property type="term" value="F:kinase activity"/>
    <property type="evidence" value="ECO:0007669"/>
    <property type="project" value="UniProtKB-KW"/>
</dbReference>
<keyword evidence="10" id="KW-0418">Kinase</keyword>
<dbReference type="STRING" id="1965070.A0A3S3RPL1"/>
<evidence type="ECO:0000256" key="4">
    <source>
        <dbReference type="ARBA" id="ARBA00025878"/>
    </source>
</evidence>
<dbReference type="PROSITE" id="PS51371">
    <property type="entry name" value="CBS"/>
    <property type="match status" value="3"/>
</dbReference>
<sequence>ALLRRHSVDPEARRRGNASNQRSLDGCEATHNHLYLFRDSRESRSGSVRNLFGSNEPICDRLDFEELEENENLIYVKFFKFYRCYDLIPISAKLVVFDTQLLVKKAFYALVSNGVRAAPLWDSSRQEFVSMLTITDFINILRTYYKSSLAKIEELEEQKLEAWRNVLKEKSRPLISIDPDACLFEAIKTLVHNKIHRLPVIDPETGNVIYILTHKRILKFLFLYYYDLPTPSYLNKSIKELKIGTYENIAVTMMNTPLIQALQQFIERRVSALPVVDEKGRVIDIYAKFDVINLAAEKTYGNLDMPIKKALEHRDQYFEGVIKCTLNETLHQVLEKIVQAEVHRIVVVDEKDLVVGMISLSDILSFLALKPLSLDRESAETNTLLEESGEEIAAEMKISKEDNESNEENGSSEDDDREESTEK</sequence>
<proteinExistence type="inferred from homology"/>
<feature type="region of interest" description="Disordered" evidence="6">
    <location>
        <begin position="1"/>
        <end position="23"/>
    </location>
</feature>
<protein>
    <submittedName>
        <fullName evidence="10">AMP-activated protein kinase subunit gamma-2-like protein</fullName>
    </submittedName>
</protein>
<evidence type="ECO:0000259" key="7">
    <source>
        <dbReference type="PROSITE" id="PS51371"/>
    </source>
</evidence>
<comment type="similarity">
    <text evidence="1">Belongs to the 5'-AMP-activated protein kinase gamma subunit family.</text>
</comment>
<dbReference type="GO" id="GO:0019887">
    <property type="term" value="F:protein kinase regulator activity"/>
    <property type="evidence" value="ECO:0007669"/>
    <property type="project" value="TreeGrafter"/>
</dbReference>
<organism evidence="10 11">
    <name type="scientific">Dinothrombium tinctorium</name>
    <dbReference type="NCBI Taxonomy" id="1965070"/>
    <lineage>
        <taxon>Eukaryota</taxon>
        <taxon>Metazoa</taxon>
        <taxon>Ecdysozoa</taxon>
        <taxon>Arthropoda</taxon>
        <taxon>Chelicerata</taxon>
        <taxon>Arachnida</taxon>
        <taxon>Acari</taxon>
        <taxon>Acariformes</taxon>
        <taxon>Trombidiformes</taxon>
        <taxon>Prostigmata</taxon>
        <taxon>Anystina</taxon>
        <taxon>Parasitengona</taxon>
        <taxon>Trombidioidea</taxon>
        <taxon>Trombidiidae</taxon>
        <taxon>Dinothrombium</taxon>
    </lineage>
</organism>
<dbReference type="AlphaFoldDB" id="A0A3S3RPL1"/>
<name>A0A3S3RPL1_9ACAR</name>
<dbReference type="GO" id="GO:0005737">
    <property type="term" value="C:cytoplasm"/>
    <property type="evidence" value="ECO:0007669"/>
    <property type="project" value="TreeGrafter"/>
</dbReference>
<dbReference type="EMBL" id="NCKU01005862">
    <property type="protein sequence ID" value="RWS04093.1"/>
    <property type="molecule type" value="Genomic_DNA"/>
</dbReference>
<feature type="compositionally biased region" description="Acidic residues" evidence="6">
    <location>
        <begin position="404"/>
        <end position="423"/>
    </location>
</feature>
<dbReference type="PANTHER" id="PTHR13780:SF35">
    <property type="entry name" value="LD22662P"/>
    <property type="match status" value="1"/>
</dbReference>
<dbReference type="GO" id="GO:0016208">
    <property type="term" value="F:AMP binding"/>
    <property type="evidence" value="ECO:0007669"/>
    <property type="project" value="TreeGrafter"/>
</dbReference>
<accession>A0A3S3RPL1</accession>
<feature type="compositionally biased region" description="Basic and acidic residues" evidence="6">
    <location>
        <begin position="1"/>
        <end position="14"/>
    </location>
</feature>
<evidence type="ECO:0000256" key="2">
    <source>
        <dbReference type="ARBA" id="ARBA00022737"/>
    </source>
</evidence>
<dbReference type="EMBL" id="NCKU01006951">
    <property type="protein sequence ID" value="RWS03019.1"/>
    <property type="molecule type" value="Genomic_DNA"/>
</dbReference>
<evidence type="ECO:0000313" key="10">
    <source>
        <dbReference type="EMBL" id="RWS04093.1"/>
    </source>
</evidence>
<reference evidence="10" key="2">
    <citation type="submission" date="2018-11" db="EMBL/GenBank/DDBJ databases">
        <title>Trombidioid mite genomics.</title>
        <authorList>
            <person name="Dong X."/>
        </authorList>
    </citation>
    <scope>NUCLEOTIDE SEQUENCE</scope>
    <source>
        <strain evidence="10">UoL-WK</strain>
    </source>
</reference>
<dbReference type="Pfam" id="PF00571">
    <property type="entry name" value="CBS"/>
    <property type="match status" value="3"/>
</dbReference>
<evidence type="ECO:0000256" key="5">
    <source>
        <dbReference type="PROSITE-ProRule" id="PRU00703"/>
    </source>
</evidence>
<dbReference type="PANTHER" id="PTHR13780">
    <property type="entry name" value="AMP-ACTIVATED PROTEIN KINASE, GAMMA REGULATORY SUBUNIT"/>
    <property type="match status" value="1"/>
</dbReference>
<keyword evidence="10" id="KW-0808">Transferase</keyword>
<evidence type="ECO:0000313" key="11">
    <source>
        <dbReference type="Proteomes" id="UP000285301"/>
    </source>
</evidence>
<feature type="domain" description="CBS" evidence="7">
    <location>
        <begin position="243"/>
        <end position="305"/>
    </location>
</feature>
<evidence type="ECO:0000256" key="6">
    <source>
        <dbReference type="SAM" id="MobiDB-lite"/>
    </source>
</evidence>
<dbReference type="Proteomes" id="UP000285301">
    <property type="component" value="Unassembled WGS sequence"/>
</dbReference>
<comment type="subunit">
    <text evidence="4">AMPK is a heterotrimer of an alpha catalytic subunit (PRKAA1 or PRKAA2), a beta (PRKAB1 or PRKAB2) and a gamma non-catalytic subunits (PRKAG1, PRKAG2 or PRKAG3). Interacts with FNIP1 and FNIP2.</text>
</comment>
<keyword evidence="11" id="KW-1185">Reference proteome</keyword>
<evidence type="ECO:0000256" key="1">
    <source>
        <dbReference type="ARBA" id="ARBA00006750"/>
    </source>
</evidence>
<dbReference type="GO" id="GO:0005634">
    <property type="term" value="C:nucleus"/>
    <property type="evidence" value="ECO:0007669"/>
    <property type="project" value="TreeGrafter"/>
</dbReference>
<evidence type="ECO:0000313" key="8">
    <source>
        <dbReference type="EMBL" id="RWS03019.1"/>
    </source>
</evidence>
<dbReference type="InterPro" id="IPR050511">
    <property type="entry name" value="AMPK_gamma/SDS23_families"/>
</dbReference>
<dbReference type="OrthoDB" id="449052at2759"/>
<feature type="region of interest" description="Disordered" evidence="6">
    <location>
        <begin position="381"/>
        <end position="423"/>
    </location>
</feature>
<dbReference type="EMBL" id="NCKU01006927">
    <property type="protein sequence ID" value="RWS03034.1"/>
    <property type="molecule type" value="Genomic_DNA"/>
</dbReference>
<dbReference type="Gene3D" id="3.10.580.10">
    <property type="entry name" value="CBS-domain"/>
    <property type="match status" value="2"/>
</dbReference>
<dbReference type="InterPro" id="IPR000644">
    <property type="entry name" value="CBS_dom"/>
</dbReference>
<dbReference type="SMART" id="SM00116">
    <property type="entry name" value="CBS"/>
    <property type="match status" value="4"/>
</dbReference>
<keyword evidence="2" id="KW-0677">Repeat</keyword>
<evidence type="ECO:0000313" key="9">
    <source>
        <dbReference type="EMBL" id="RWS03034.1"/>
    </source>
</evidence>
<keyword evidence="3 5" id="KW-0129">CBS domain</keyword>
<feature type="domain" description="CBS" evidence="7">
    <location>
        <begin position="317"/>
        <end position="374"/>
    </location>
</feature>
<dbReference type="GO" id="GO:0019901">
    <property type="term" value="F:protein kinase binding"/>
    <property type="evidence" value="ECO:0007669"/>
    <property type="project" value="TreeGrafter"/>
</dbReference>
<feature type="domain" description="CBS" evidence="7">
    <location>
        <begin position="170"/>
        <end position="230"/>
    </location>
</feature>
<reference evidence="10 11" key="1">
    <citation type="journal article" date="2018" name="Gigascience">
        <title>Genomes of trombidid mites reveal novel predicted allergens and laterally-transferred genes associated with secondary metabolism.</title>
        <authorList>
            <person name="Dong X."/>
            <person name="Chaisiri K."/>
            <person name="Xia D."/>
            <person name="Armstrong S.D."/>
            <person name="Fang Y."/>
            <person name="Donnelly M.J."/>
            <person name="Kadowaki T."/>
            <person name="McGarry J.W."/>
            <person name="Darby A.C."/>
            <person name="Makepeace B.L."/>
        </authorList>
    </citation>
    <scope>NUCLEOTIDE SEQUENCE [LARGE SCALE GENOMIC DNA]</scope>
    <source>
        <strain evidence="10">UoL-WK</strain>
    </source>
</reference>
<gene>
    <name evidence="10" type="ORF">B4U79_02058</name>
    <name evidence="9" type="ORF">B4U79_02821</name>
    <name evidence="8" type="ORF">B4U79_07312</name>
</gene>
<dbReference type="CDD" id="cd04618">
    <property type="entry name" value="CBS_euAMPK_gamma-like_repeat1"/>
    <property type="match status" value="1"/>
</dbReference>
<feature type="non-terminal residue" evidence="10">
    <location>
        <position position="1"/>
    </location>
</feature>